<keyword evidence="8" id="KW-1185">Reference proteome</keyword>
<dbReference type="HAMAP" id="MF_01663">
    <property type="entry name" value="L_rham_rotase"/>
    <property type="match status" value="1"/>
</dbReference>
<dbReference type="InterPro" id="IPR013448">
    <property type="entry name" value="L-rhamnose_mutarotase"/>
</dbReference>
<proteinExistence type="inferred from homology"/>
<dbReference type="NCBIfam" id="TIGR02625">
    <property type="entry name" value="YiiL_rotase"/>
    <property type="match status" value="1"/>
</dbReference>
<dbReference type="EMBL" id="QPJM01000027">
    <property type="protein sequence ID" value="RCW78270.1"/>
    <property type="molecule type" value="Genomic_DNA"/>
</dbReference>
<comment type="subcellular location">
    <subcellularLocation>
        <location evidence="5">Cytoplasm</location>
    </subcellularLocation>
</comment>
<dbReference type="OrthoDB" id="9799608at2"/>
<protein>
    <recommendedName>
        <fullName evidence="5 6">L-rhamnose mutarotase</fullName>
        <ecNumber evidence="5 6">5.1.3.32</ecNumber>
    </recommendedName>
    <alternativeName>
        <fullName evidence="5">Rhamnose 1-epimerase</fullName>
    </alternativeName>
    <alternativeName>
        <fullName evidence="5">Type-3 mutarotase</fullName>
    </alternativeName>
</protein>
<comment type="catalytic activity">
    <reaction evidence="5">
        <text>alpha-L-rhamnose = beta-L-rhamnose</text>
        <dbReference type="Rhea" id="RHEA:25584"/>
        <dbReference type="ChEBI" id="CHEBI:27586"/>
        <dbReference type="ChEBI" id="CHEBI:27907"/>
        <dbReference type="EC" id="5.1.3.32"/>
    </reaction>
</comment>
<evidence type="ECO:0000256" key="2">
    <source>
        <dbReference type="ARBA" id="ARBA00023235"/>
    </source>
</evidence>
<keyword evidence="2 5" id="KW-0413">Isomerase</keyword>
<feature type="active site" description="Proton donor" evidence="5">
    <location>
        <position position="25"/>
    </location>
</feature>
<feature type="binding site" evidence="5">
    <location>
        <position position="44"/>
    </location>
    <ligand>
        <name>substrate</name>
    </ligand>
</feature>
<keyword evidence="4 5" id="KW-0684">Rhamnose metabolism</keyword>
<dbReference type="InterPro" id="IPR008000">
    <property type="entry name" value="Rham/fucose_mutarotase"/>
</dbReference>
<dbReference type="PANTHER" id="PTHR34389:SF2">
    <property type="entry name" value="L-RHAMNOSE MUTAROTASE"/>
    <property type="match status" value="1"/>
</dbReference>
<dbReference type="EC" id="5.1.3.32" evidence="5 6"/>
<dbReference type="SUPFAM" id="SSF54909">
    <property type="entry name" value="Dimeric alpha+beta barrel"/>
    <property type="match status" value="1"/>
</dbReference>
<evidence type="ECO:0000256" key="3">
    <source>
        <dbReference type="ARBA" id="ARBA00023277"/>
    </source>
</evidence>
<comment type="function">
    <text evidence="5">Involved in the anomeric conversion of L-rhamnose.</text>
</comment>
<dbReference type="Pfam" id="PF05336">
    <property type="entry name" value="rhaM"/>
    <property type="match status" value="1"/>
</dbReference>
<comment type="caution">
    <text evidence="7">The sequence shown here is derived from an EMBL/GenBank/DDBJ whole genome shotgun (WGS) entry which is preliminary data.</text>
</comment>
<evidence type="ECO:0000256" key="1">
    <source>
        <dbReference type="ARBA" id="ARBA00022490"/>
    </source>
</evidence>
<keyword evidence="1 5" id="KW-0963">Cytoplasm</keyword>
<evidence type="ECO:0000256" key="6">
    <source>
        <dbReference type="NCBIfam" id="TIGR02625"/>
    </source>
</evidence>
<comment type="similarity">
    <text evidence="5">Belongs to the rhamnose mutarotase family.</text>
</comment>
<reference evidence="7 8" key="1">
    <citation type="submission" date="2018-07" db="EMBL/GenBank/DDBJ databases">
        <title>Genomic Encyclopedia of Type Strains, Phase III (KMG-III): the genomes of soil and plant-associated and newly described type strains.</title>
        <authorList>
            <person name="Whitman W."/>
        </authorList>
    </citation>
    <scope>NUCLEOTIDE SEQUENCE [LARGE SCALE GENOMIC DNA]</scope>
    <source>
        <strain evidence="7 8">31-25a</strain>
    </source>
</reference>
<feature type="binding site" evidence="5">
    <location>
        <begin position="79"/>
        <end position="80"/>
    </location>
    <ligand>
        <name>substrate</name>
    </ligand>
</feature>
<comment type="pathway">
    <text evidence="5">Carbohydrate metabolism; L-rhamnose metabolism.</text>
</comment>
<dbReference type="InterPro" id="IPR011008">
    <property type="entry name" value="Dimeric_a/b-barrel"/>
</dbReference>
<dbReference type="PANTHER" id="PTHR34389">
    <property type="entry name" value="L-RHAMNOSE MUTAROTASE"/>
    <property type="match status" value="1"/>
</dbReference>
<name>A0A368YDF5_9HYPH</name>
<comment type="subunit">
    <text evidence="5">Homodimer.</text>
</comment>
<evidence type="ECO:0000256" key="4">
    <source>
        <dbReference type="ARBA" id="ARBA00023308"/>
    </source>
</evidence>
<dbReference type="Proteomes" id="UP000253324">
    <property type="component" value="Unassembled WGS sequence"/>
</dbReference>
<dbReference type="GO" id="GO:0019301">
    <property type="term" value="P:rhamnose catabolic process"/>
    <property type="evidence" value="ECO:0007669"/>
    <property type="project" value="UniProtKB-UniRule"/>
</dbReference>
<gene>
    <name evidence="5" type="primary">rhaM</name>
    <name evidence="7" type="ORF">C7476_12722</name>
</gene>
<dbReference type="Gene3D" id="3.30.70.100">
    <property type="match status" value="1"/>
</dbReference>
<dbReference type="GO" id="GO:0062192">
    <property type="term" value="F:L-rhamnose mutarotase activity"/>
    <property type="evidence" value="ECO:0007669"/>
    <property type="project" value="UniProtKB-UniRule"/>
</dbReference>
<dbReference type="AlphaFoldDB" id="A0A368YDF5"/>
<dbReference type="GO" id="GO:0005737">
    <property type="term" value="C:cytoplasm"/>
    <property type="evidence" value="ECO:0007669"/>
    <property type="project" value="UniProtKB-SubCell"/>
</dbReference>
<evidence type="ECO:0000313" key="8">
    <source>
        <dbReference type="Proteomes" id="UP000253324"/>
    </source>
</evidence>
<sequence>MSAMEKYAFRMTLNPGMEAEYKRRHDEIWPELVDLLHAAGIADYSIHLDRATNTLFGVLSRPVGHTMQNLPEHPVMKKWWTHMADIMVTNPDSSPVQRDLVCLFHLP</sequence>
<evidence type="ECO:0000313" key="7">
    <source>
        <dbReference type="EMBL" id="RCW78270.1"/>
    </source>
</evidence>
<organism evidence="7 8">
    <name type="scientific">Phyllobacterium bourgognense</name>
    <dbReference type="NCBI Taxonomy" id="314236"/>
    <lineage>
        <taxon>Bacteria</taxon>
        <taxon>Pseudomonadati</taxon>
        <taxon>Pseudomonadota</taxon>
        <taxon>Alphaproteobacteria</taxon>
        <taxon>Hyphomicrobiales</taxon>
        <taxon>Phyllobacteriaceae</taxon>
        <taxon>Phyllobacterium</taxon>
    </lineage>
</organism>
<feature type="binding site" evidence="5">
    <location>
        <position position="21"/>
    </location>
    <ligand>
        <name>substrate</name>
    </ligand>
</feature>
<accession>A0A368YDF5</accession>
<dbReference type="UniPathway" id="UPA00125"/>
<keyword evidence="3 5" id="KW-0119">Carbohydrate metabolism</keyword>
<evidence type="ECO:0000256" key="5">
    <source>
        <dbReference type="HAMAP-Rule" id="MF_01663"/>
    </source>
</evidence>